<evidence type="ECO:0000256" key="1">
    <source>
        <dbReference type="ARBA" id="ARBA00022801"/>
    </source>
</evidence>
<dbReference type="InterPro" id="IPR001650">
    <property type="entry name" value="Helicase_C-like"/>
</dbReference>
<dbReference type="PROSITE" id="PS51192">
    <property type="entry name" value="HELICASE_ATP_BIND_1"/>
    <property type="match status" value="1"/>
</dbReference>
<dbReference type="GO" id="GO:0016787">
    <property type="term" value="F:hydrolase activity"/>
    <property type="evidence" value="ECO:0007669"/>
    <property type="project" value="UniProtKB-KW"/>
</dbReference>
<dbReference type="InterPro" id="IPR049730">
    <property type="entry name" value="SNF2/RAD54-like_C"/>
</dbReference>
<keyword evidence="4" id="KW-0347">Helicase</keyword>
<dbReference type="InterPro" id="IPR027417">
    <property type="entry name" value="P-loop_NTPase"/>
</dbReference>
<dbReference type="Proteomes" id="UP000013520">
    <property type="component" value="Chromosome"/>
</dbReference>
<dbReference type="InterPro" id="IPR000330">
    <property type="entry name" value="SNF2_N"/>
</dbReference>
<accession>R4KLS4</accession>
<keyword evidence="5" id="KW-1185">Reference proteome</keyword>
<dbReference type="PANTHER" id="PTHR45766:SF6">
    <property type="entry name" value="SWI_SNF-RELATED MATRIX-ASSOCIATED ACTIN-DEPENDENT REGULATOR OF CHROMATIN SUBFAMILY A-LIKE PROTEIN 1"/>
    <property type="match status" value="1"/>
</dbReference>
<reference evidence="4 5" key="1">
    <citation type="submission" date="2012-01" db="EMBL/GenBank/DDBJ databases">
        <title>Complete sequence of Desulfotomaculum gibsoniae DSM 7213.</title>
        <authorList>
            <consortium name="US DOE Joint Genome Institute"/>
            <person name="Lucas S."/>
            <person name="Han J."/>
            <person name="Lapidus A."/>
            <person name="Cheng J.-F."/>
            <person name="Goodwin L."/>
            <person name="Pitluck S."/>
            <person name="Peters L."/>
            <person name="Ovchinnikova G."/>
            <person name="Teshima H."/>
            <person name="Detter J.C."/>
            <person name="Han C."/>
            <person name="Tapia R."/>
            <person name="Land M."/>
            <person name="Hauser L."/>
            <person name="Kyrpides N."/>
            <person name="Ivanova N."/>
            <person name="Pagani I."/>
            <person name="Parshina S."/>
            <person name="Plugge C."/>
            <person name="Muyzer G."/>
            <person name="Kuever J."/>
            <person name="Ivanova A."/>
            <person name="Nazina T."/>
            <person name="Klenk H.-P."/>
            <person name="Brambilla E."/>
            <person name="Spring S."/>
            <person name="Stams A.F."/>
            <person name="Woyke T."/>
        </authorList>
    </citation>
    <scope>NUCLEOTIDE SEQUENCE [LARGE SCALE GENOMIC DNA]</scope>
    <source>
        <strain evidence="4 5">DSM 7213</strain>
    </source>
</reference>
<evidence type="ECO:0000259" key="3">
    <source>
        <dbReference type="PROSITE" id="PS51194"/>
    </source>
</evidence>
<keyword evidence="1" id="KW-0378">Hydrolase</keyword>
<dbReference type="HOGENOM" id="CLU_055091_0_0_9"/>
<evidence type="ECO:0000259" key="2">
    <source>
        <dbReference type="PROSITE" id="PS51192"/>
    </source>
</evidence>
<dbReference type="EMBL" id="CP003273">
    <property type="protein sequence ID" value="AGL03624.1"/>
    <property type="molecule type" value="Genomic_DNA"/>
</dbReference>
<gene>
    <name evidence="4" type="ORF">Desgi_4382</name>
</gene>
<dbReference type="GO" id="GO:0031297">
    <property type="term" value="P:replication fork processing"/>
    <property type="evidence" value="ECO:0007669"/>
    <property type="project" value="TreeGrafter"/>
</dbReference>
<dbReference type="GO" id="GO:0005524">
    <property type="term" value="F:ATP binding"/>
    <property type="evidence" value="ECO:0007669"/>
    <property type="project" value="InterPro"/>
</dbReference>
<dbReference type="InterPro" id="IPR038718">
    <property type="entry name" value="SNF2-like_sf"/>
</dbReference>
<dbReference type="Pfam" id="PF00271">
    <property type="entry name" value="Helicase_C"/>
    <property type="match status" value="1"/>
</dbReference>
<dbReference type="Gene3D" id="3.40.50.10810">
    <property type="entry name" value="Tandem AAA-ATPase domain"/>
    <property type="match status" value="1"/>
</dbReference>
<dbReference type="InterPro" id="IPR014001">
    <property type="entry name" value="Helicase_ATP-bd"/>
</dbReference>
<dbReference type="KEGG" id="dgi:Desgi_4382"/>
<feature type="domain" description="Helicase C-terminal" evidence="3">
    <location>
        <begin position="259"/>
        <end position="398"/>
    </location>
</feature>
<dbReference type="AlphaFoldDB" id="R4KLS4"/>
<sequence length="398" mass="46641">MHRNLVAYYLDMGLGKTFLGSEKLKQLNAPFNLIVCQKSKITDWAEHFKTYYDYEVIIFKNQPIEAIPPHSIIIINYDLVWRRKQLEELRDFSMLLDESQYIKNENSNRAKFILNLKPDNVILLSGTPTGGKYEELWSQLRLLGWGISKKLFYKQYTITEKLDVGGFYITVVTGYKNVDRLKDKLYQHGAIFMKTDEVVELPQQVEQIIKIPNTPQYRKFNQDRVITIDDEMLVGDTALAKLLYLRQLASIYNQHKQQALKDLLSSTHDRVIVFYNFKKEYQLIKRLAEELEKPASHINGDGTDLDNYDTKDNSVTLVQYQAGSTGVNLQKANRVIYYSLPLSAELWMQSKKRIHRIGQPRSCFYYYLITEKSVEEKILEALKQRRDFTLELFEKGVK</sequence>
<dbReference type="eggNOG" id="COG0553">
    <property type="taxonomic scope" value="Bacteria"/>
</dbReference>
<dbReference type="GO" id="GO:0006281">
    <property type="term" value="P:DNA repair"/>
    <property type="evidence" value="ECO:0007669"/>
    <property type="project" value="TreeGrafter"/>
</dbReference>
<dbReference type="CDD" id="cd18793">
    <property type="entry name" value="SF2_C_SNF"/>
    <property type="match status" value="1"/>
</dbReference>
<proteinExistence type="predicted"/>
<dbReference type="SUPFAM" id="SSF52540">
    <property type="entry name" value="P-loop containing nucleoside triphosphate hydrolases"/>
    <property type="match status" value="2"/>
</dbReference>
<feature type="domain" description="Helicase ATP-binding" evidence="2">
    <location>
        <begin position="1"/>
        <end position="146"/>
    </location>
</feature>
<protein>
    <submittedName>
        <fullName evidence="4">DNA/RNA helicase, superfamily II, SNF2 family</fullName>
    </submittedName>
</protein>
<evidence type="ECO:0000313" key="4">
    <source>
        <dbReference type="EMBL" id="AGL03624.1"/>
    </source>
</evidence>
<name>R4KLS4_9FIRM</name>
<dbReference type="PANTHER" id="PTHR45766">
    <property type="entry name" value="DNA ANNEALING HELICASE AND ENDONUCLEASE ZRANB3 FAMILY MEMBER"/>
    <property type="match status" value="1"/>
</dbReference>
<keyword evidence="4" id="KW-0547">Nucleotide-binding</keyword>
<keyword evidence="4" id="KW-0067">ATP-binding</keyword>
<dbReference type="Gene3D" id="3.40.50.300">
    <property type="entry name" value="P-loop containing nucleotide triphosphate hydrolases"/>
    <property type="match status" value="1"/>
</dbReference>
<dbReference type="GO" id="GO:0004386">
    <property type="term" value="F:helicase activity"/>
    <property type="evidence" value="ECO:0007669"/>
    <property type="project" value="UniProtKB-KW"/>
</dbReference>
<dbReference type="PROSITE" id="PS51194">
    <property type="entry name" value="HELICASE_CTER"/>
    <property type="match status" value="1"/>
</dbReference>
<dbReference type="STRING" id="767817.Desgi_4382"/>
<evidence type="ECO:0000313" key="5">
    <source>
        <dbReference type="Proteomes" id="UP000013520"/>
    </source>
</evidence>
<organism evidence="4 5">
    <name type="scientific">Desulfoscipio gibsoniae DSM 7213</name>
    <dbReference type="NCBI Taxonomy" id="767817"/>
    <lineage>
        <taxon>Bacteria</taxon>
        <taxon>Bacillati</taxon>
        <taxon>Bacillota</taxon>
        <taxon>Clostridia</taxon>
        <taxon>Eubacteriales</taxon>
        <taxon>Desulfallaceae</taxon>
        <taxon>Desulfoscipio</taxon>
    </lineage>
</organism>
<dbReference type="Pfam" id="PF00176">
    <property type="entry name" value="SNF2-rel_dom"/>
    <property type="match status" value="1"/>
</dbReference>